<evidence type="ECO:0000313" key="7">
    <source>
        <dbReference type="EMBL" id="GLJ95361.1"/>
    </source>
</evidence>
<dbReference type="EMBL" id="BSER01000008">
    <property type="protein sequence ID" value="GLJ95361.1"/>
    <property type="molecule type" value="Genomic_DNA"/>
</dbReference>
<dbReference type="CDD" id="cd03214">
    <property type="entry name" value="ABC_Iron-Siderophores_B12_Hemin"/>
    <property type="match status" value="1"/>
</dbReference>
<keyword evidence="4" id="KW-1278">Translocase</keyword>
<feature type="compositionally biased region" description="Pro residues" evidence="5">
    <location>
        <begin position="19"/>
        <end position="28"/>
    </location>
</feature>
<dbReference type="GO" id="GO:0016887">
    <property type="term" value="F:ATP hydrolysis activity"/>
    <property type="evidence" value="ECO:0007669"/>
    <property type="project" value="InterPro"/>
</dbReference>
<dbReference type="PROSITE" id="PS50893">
    <property type="entry name" value="ABC_TRANSPORTER_2"/>
    <property type="match status" value="1"/>
</dbReference>
<gene>
    <name evidence="7" type="primary">hmuV</name>
    <name evidence="7" type="ORF">GCM10017591_14230</name>
</gene>
<feature type="compositionally biased region" description="Low complexity" evidence="5">
    <location>
        <begin position="7"/>
        <end position="18"/>
    </location>
</feature>
<protein>
    <submittedName>
        <fullName evidence="7">Hemin import ATP-binding protein HmuV</fullName>
    </submittedName>
</protein>
<dbReference type="NCBIfam" id="NF010068">
    <property type="entry name" value="PRK13548.1"/>
    <property type="match status" value="1"/>
</dbReference>
<dbReference type="FunFam" id="3.40.50.300:FF:000134">
    <property type="entry name" value="Iron-enterobactin ABC transporter ATP-binding protein"/>
    <property type="match status" value="1"/>
</dbReference>
<evidence type="ECO:0000259" key="6">
    <source>
        <dbReference type="PROSITE" id="PS50893"/>
    </source>
</evidence>
<evidence type="ECO:0000313" key="8">
    <source>
        <dbReference type="Proteomes" id="UP001142291"/>
    </source>
</evidence>
<comment type="caution">
    <text evidence="7">The sequence shown here is derived from an EMBL/GenBank/DDBJ whole genome shotgun (WGS) entry which is preliminary data.</text>
</comment>
<keyword evidence="1" id="KW-0813">Transport</keyword>
<reference evidence="7" key="1">
    <citation type="journal article" date="2014" name="Int. J. Syst. Evol. Microbiol.">
        <title>Complete genome sequence of Corynebacterium casei LMG S-19264T (=DSM 44701T), isolated from a smear-ripened cheese.</title>
        <authorList>
            <consortium name="US DOE Joint Genome Institute (JGI-PGF)"/>
            <person name="Walter F."/>
            <person name="Albersmeier A."/>
            <person name="Kalinowski J."/>
            <person name="Ruckert C."/>
        </authorList>
    </citation>
    <scope>NUCLEOTIDE SEQUENCE</scope>
    <source>
        <strain evidence="7">VKM Ac-1940</strain>
    </source>
</reference>
<evidence type="ECO:0000256" key="4">
    <source>
        <dbReference type="ARBA" id="ARBA00022967"/>
    </source>
</evidence>
<dbReference type="PANTHER" id="PTHR42794:SF1">
    <property type="entry name" value="HEMIN IMPORT ATP-BINDING PROTEIN HMUV"/>
    <property type="match status" value="1"/>
</dbReference>
<dbReference type="GO" id="GO:0005524">
    <property type="term" value="F:ATP binding"/>
    <property type="evidence" value="ECO:0007669"/>
    <property type="project" value="UniProtKB-KW"/>
</dbReference>
<evidence type="ECO:0000256" key="2">
    <source>
        <dbReference type="ARBA" id="ARBA00022741"/>
    </source>
</evidence>
<dbReference type="SUPFAM" id="SSF52540">
    <property type="entry name" value="P-loop containing nucleoside triphosphate hydrolases"/>
    <property type="match status" value="1"/>
</dbReference>
<dbReference type="PANTHER" id="PTHR42794">
    <property type="entry name" value="HEMIN IMPORT ATP-BINDING PROTEIN HMUV"/>
    <property type="match status" value="1"/>
</dbReference>
<accession>A0A9W6HLG4</accession>
<dbReference type="Gene3D" id="3.40.50.300">
    <property type="entry name" value="P-loop containing nucleotide triphosphate hydrolases"/>
    <property type="match status" value="1"/>
</dbReference>
<dbReference type="Pfam" id="PF00005">
    <property type="entry name" value="ABC_tran"/>
    <property type="match status" value="1"/>
</dbReference>
<reference evidence="7" key="2">
    <citation type="submission" date="2023-01" db="EMBL/GenBank/DDBJ databases">
        <authorList>
            <person name="Sun Q."/>
            <person name="Evtushenko L."/>
        </authorList>
    </citation>
    <scope>NUCLEOTIDE SEQUENCE</scope>
    <source>
        <strain evidence="7">VKM Ac-1940</strain>
    </source>
</reference>
<dbReference type="InterPro" id="IPR027417">
    <property type="entry name" value="P-loop_NTPase"/>
</dbReference>
<keyword evidence="8" id="KW-1185">Reference proteome</keyword>
<sequence>MNGRRMPAPTAAPSAQPAQPAPSPPPSPSRGQAAGPGSVRLRARGVTVHYPGAPAAALADADLVVRSGEVHALVGPNGAGKSTLFGVLAGDVVPSTGSVSLDGHELSGIRPIELARRRAVLLQEHRVTFPFTVAEVVRMGRAPWARTPAEGDDDIAVADALAATDLTGLAHRTLPSLSGGERARAALARVLAQNVDVLLLDEPTAALDLRHQEDVLRLARDRARSGAAVAVVLHDLNAALGFADRVTLLAQGRVVASGPPHEVLTADAVAEVYGQQVDVFPHPRTGAPVLVPRR</sequence>
<proteinExistence type="predicted"/>
<keyword evidence="2" id="KW-0547">Nucleotide-binding</keyword>
<evidence type="ECO:0000256" key="5">
    <source>
        <dbReference type="SAM" id="MobiDB-lite"/>
    </source>
</evidence>
<dbReference type="InterPro" id="IPR003593">
    <property type="entry name" value="AAA+_ATPase"/>
</dbReference>
<feature type="region of interest" description="Disordered" evidence="5">
    <location>
        <begin position="1"/>
        <end position="37"/>
    </location>
</feature>
<dbReference type="InterPro" id="IPR003439">
    <property type="entry name" value="ABC_transporter-like_ATP-bd"/>
</dbReference>
<dbReference type="Proteomes" id="UP001142291">
    <property type="component" value="Unassembled WGS sequence"/>
</dbReference>
<evidence type="ECO:0000256" key="3">
    <source>
        <dbReference type="ARBA" id="ARBA00022840"/>
    </source>
</evidence>
<dbReference type="InterPro" id="IPR017871">
    <property type="entry name" value="ABC_transporter-like_CS"/>
</dbReference>
<organism evidence="7 8">
    <name type="scientific">Microbacterium dextranolyticum</name>
    <dbReference type="NCBI Taxonomy" id="36806"/>
    <lineage>
        <taxon>Bacteria</taxon>
        <taxon>Bacillati</taxon>
        <taxon>Actinomycetota</taxon>
        <taxon>Actinomycetes</taxon>
        <taxon>Micrococcales</taxon>
        <taxon>Microbacteriaceae</taxon>
        <taxon>Microbacterium</taxon>
    </lineage>
</organism>
<evidence type="ECO:0000256" key="1">
    <source>
        <dbReference type="ARBA" id="ARBA00022448"/>
    </source>
</evidence>
<keyword evidence="3 7" id="KW-0067">ATP-binding</keyword>
<feature type="domain" description="ABC transporter" evidence="6">
    <location>
        <begin position="41"/>
        <end position="276"/>
    </location>
</feature>
<name>A0A9W6HLG4_9MICO</name>
<dbReference type="PROSITE" id="PS00211">
    <property type="entry name" value="ABC_TRANSPORTER_1"/>
    <property type="match status" value="1"/>
</dbReference>
<dbReference type="AlphaFoldDB" id="A0A9W6HLG4"/>
<dbReference type="SMART" id="SM00382">
    <property type="entry name" value="AAA"/>
    <property type="match status" value="1"/>
</dbReference>